<keyword evidence="7 8" id="KW-0998">Cell outer membrane</keyword>
<organism evidence="10 11">
    <name type="scientific">Pararcticibacter amylolyticus</name>
    <dbReference type="NCBI Taxonomy" id="2173175"/>
    <lineage>
        <taxon>Bacteria</taxon>
        <taxon>Pseudomonadati</taxon>
        <taxon>Bacteroidota</taxon>
        <taxon>Sphingobacteriia</taxon>
        <taxon>Sphingobacteriales</taxon>
        <taxon>Sphingobacteriaceae</taxon>
        <taxon>Pararcticibacter</taxon>
    </lineage>
</organism>
<comment type="subcellular location">
    <subcellularLocation>
        <location evidence="1 8">Cell outer membrane</location>
        <topology evidence="1 8">Multi-pass membrane protein</topology>
    </subcellularLocation>
</comment>
<comment type="similarity">
    <text evidence="8">Belongs to the TonB-dependent receptor family.</text>
</comment>
<dbReference type="InterPro" id="IPR039426">
    <property type="entry name" value="TonB-dep_rcpt-like"/>
</dbReference>
<dbReference type="Gene3D" id="2.60.40.1120">
    <property type="entry name" value="Carboxypeptidase-like, regulatory domain"/>
    <property type="match status" value="1"/>
</dbReference>
<evidence type="ECO:0000313" key="11">
    <source>
        <dbReference type="Proteomes" id="UP000245647"/>
    </source>
</evidence>
<dbReference type="InterPro" id="IPR036942">
    <property type="entry name" value="Beta-barrel_TonB_sf"/>
</dbReference>
<comment type="caution">
    <text evidence="10">The sequence shown here is derived from an EMBL/GenBank/DDBJ whole genome shotgun (WGS) entry which is preliminary data.</text>
</comment>
<evidence type="ECO:0000259" key="9">
    <source>
        <dbReference type="Pfam" id="PF07715"/>
    </source>
</evidence>
<dbReference type="SUPFAM" id="SSF56935">
    <property type="entry name" value="Porins"/>
    <property type="match status" value="1"/>
</dbReference>
<keyword evidence="6 8" id="KW-0472">Membrane</keyword>
<dbReference type="GO" id="GO:0015344">
    <property type="term" value="F:siderophore uptake transmembrane transporter activity"/>
    <property type="evidence" value="ECO:0007669"/>
    <property type="project" value="TreeGrafter"/>
</dbReference>
<evidence type="ECO:0000256" key="2">
    <source>
        <dbReference type="ARBA" id="ARBA00022448"/>
    </source>
</evidence>
<name>A0A2U2PFT3_9SPHI</name>
<proteinExistence type="inferred from homology"/>
<keyword evidence="2 8" id="KW-0813">Transport</keyword>
<dbReference type="PANTHER" id="PTHR30069">
    <property type="entry name" value="TONB-DEPENDENT OUTER MEMBRANE RECEPTOR"/>
    <property type="match status" value="1"/>
</dbReference>
<dbReference type="GO" id="GO:0009279">
    <property type="term" value="C:cell outer membrane"/>
    <property type="evidence" value="ECO:0007669"/>
    <property type="project" value="UniProtKB-SubCell"/>
</dbReference>
<dbReference type="Gene3D" id="2.40.170.20">
    <property type="entry name" value="TonB-dependent receptor, beta-barrel domain"/>
    <property type="match status" value="1"/>
</dbReference>
<dbReference type="InterPro" id="IPR008969">
    <property type="entry name" value="CarboxyPept-like_regulatory"/>
</dbReference>
<feature type="domain" description="TonB-dependent receptor plug" evidence="9">
    <location>
        <begin position="149"/>
        <end position="284"/>
    </location>
</feature>
<dbReference type="NCBIfam" id="TIGR04057">
    <property type="entry name" value="SusC_RagA_signa"/>
    <property type="match status" value="1"/>
</dbReference>
<dbReference type="InterPro" id="IPR023996">
    <property type="entry name" value="TonB-dep_OMP_SusC/RagA"/>
</dbReference>
<dbReference type="PANTHER" id="PTHR30069:SF29">
    <property type="entry name" value="HEMOGLOBIN AND HEMOGLOBIN-HAPTOGLOBIN-BINDING PROTEIN 1-RELATED"/>
    <property type="match status" value="1"/>
</dbReference>
<evidence type="ECO:0000256" key="6">
    <source>
        <dbReference type="ARBA" id="ARBA00023136"/>
    </source>
</evidence>
<dbReference type="AlphaFoldDB" id="A0A2U2PFT3"/>
<dbReference type="EMBL" id="QEAS01000010">
    <property type="protein sequence ID" value="PWG80261.1"/>
    <property type="molecule type" value="Genomic_DNA"/>
</dbReference>
<keyword evidence="11" id="KW-1185">Reference proteome</keyword>
<dbReference type="InterPro" id="IPR023997">
    <property type="entry name" value="TonB-dep_OMP_SusC/RagA_CS"/>
</dbReference>
<dbReference type="Proteomes" id="UP000245647">
    <property type="component" value="Unassembled WGS sequence"/>
</dbReference>
<evidence type="ECO:0000256" key="5">
    <source>
        <dbReference type="ARBA" id="ARBA00022729"/>
    </source>
</evidence>
<protein>
    <submittedName>
        <fullName evidence="10">SusC/RagA family TonB-linked outer membrane protein</fullName>
    </submittedName>
</protein>
<dbReference type="InterPro" id="IPR012910">
    <property type="entry name" value="Plug_dom"/>
</dbReference>
<evidence type="ECO:0000256" key="1">
    <source>
        <dbReference type="ARBA" id="ARBA00004571"/>
    </source>
</evidence>
<reference evidence="10 11" key="1">
    <citation type="submission" date="2018-04" db="EMBL/GenBank/DDBJ databases">
        <title>Pedobacter chongqingensis sp. nov., isolated from a rottenly hemp rope.</title>
        <authorList>
            <person name="Cai Y."/>
        </authorList>
    </citation>
    <scope>NUCLEOTIDE SEQUENCE [LARGE SCALE GENOMIC DNA]</scope>
    <source>
        <strain evidence="10 11">FJ4-8</strain>
    </source>
</reference>
<keyword evidence="5" id="KW-0732">Signal</keyword>
<dbReference type="OrthoDB" id="9768177at2"/>
<keyword evidence="3 8" id="KW-1134">Transmembrane beta strand</keyword>
<dbReference type="Gene3D" id="2.170.130.10">
    <property type="entry name" value="TonB-dependent receptor, plug domain"/>
    <property type="match status" value="1"/>
</dbReference>
<dbReference type="NCBIfam" id="TIGR04056">
    <property type="entry name" value="OMP_RagA_SusC"/>
    <property type="match status" value="1"/>
</dbReference>
<evidence type="ECO:0000256" key="4">
    <source>
        <dbReference type="ARBA" id="ARBA00022692"/>
    </source>
</evidence>
<gene>
    <name evidence="10" type="ORF">DDR33_12945</name>
</gene>
<dbReference type="InterPro" id="IPR037066">
    <property type="entry name" value="Plug_dom_sf"/>
</dbReference>
<dbReference type="PROSITE" id="PS52016">
    <property type="entry name" value="TONB_DEPENDENT_REC_3"/>
    <property type="match status" value="1"/>
</dbReference>
<evidence type="ECO:0000313" key="10">
    <source>
        <dbReference type="EMBL" id="PWG80261.1"/>
    </source>
</evidence>
<accession>A0A2U2PFT3</accession>
<keyword evidence="4 8" id="KW-0812">Transmembrane</keyword>
<dbReference type="SUPFAM" id="SSF49464">
    <property type="entry name" value="Carboxypeptidase regulatory domain-like"/>
    <property type="match status" value="1"/>
</dbReference>
<sequence length="1168" mass="129206">MKVHYDRSVLKNSNRVSLNVKNAPVNSLLNEITEQTGLQFAVLKDKLIVEGGAAKQVSVKGTVKDAQGQPLPGVSVIIKGTTKGTSTGPQGTFTISAQPTDILVFSFVGFQKQEVTVGSRTTLNVVLKEDATALSEVVVTSLGIQRQQKSLGYAVSTVSSKEITQAGNTNFASALYGKAAGVKITTAPGGASSAVNVQIRGINSLNFNTQPLYVVDGVMIRNAEEKNVNPKGGEIGLNNGGYWDDQRIRGNGILDINPNDIESLTVLKGASATALYGSDAASGVIVITTKKGSKERGFGVDFNYVGNVEKVAFTPRFQNEYGPGYDMETRVANNTNEEGMLPVPGPNGTVVGYRPWFSAWANFGPKLDGRMITWWDGVERPLSPQPDNYKDIFRTGFNSNLNVAVSNQTDKVNYRFSASRNDYKGIQRGGKYAKNTFNLNSSLKLSDKISTDVIVSYVNTQVHNRPYQINRLTASYDGFFNRSDDMNLFLQKYQTSEGYKWVGPSDSQRNPQEAFLYNTKPEILNFFWNQLKNNEDEDEDRFLSTVTLNWELVKNLKFRGRVGNDFTTRAIQKEEFNEYPIAFNGTSSSTGNFSVSKGRYSVFYGDALLTYSNKLFSDLDFTVSGGFQGRDENYRDQFSGTQAGLVTANWFTLNNSYGILSTTATRASLLKYAYLGILNLSFKDYLFLEGTARQEYASSLPPANNHYFYPSVNAGFVFSDAFKLPDFMSYGKLRASYGIVGNAPPMYRANILYNQISLQSVNGSVPSLTLPSKWGNNQLEPEKKYEMEFGLESKFMNDRIGVDLSVYNSRVKKVIMDLNTAPTIGATSQIVNAGEIRSSGIEIALNATPVSGKFRWDTRFNYAFNKSKVESLAPGIERLSFYDADQSAIRIFAEPGQEIGNIYVYPLKADASGTPVINSLGYYTIDKTQYKKAGNIMPKAVGGFSNTLSFKNVSLDFMIDYRFGGKMISTPLKYALSAGLYENSMQYRDEAHGGLPYYVRQEQERDENGVPRVDGNGQPVMKDIKTLLPTHNASAPNGTTVYHDGVIIPGVTENGEENKVVVDAAGYYINSFYWGSDAYNERGAIYKNNYIKLREVTLSFRLPSSISNKMKVSNMRISLIGRNLFYLHRTLKDLDPEAPIGSQWYRQGIDEGSSASTRSFGFTINANF</sequence>
<evidence type="ECO:0000256" key="8">
    <source>
        <dbReference type="PROSITE-ProRule" id="PRU01360"/>
    </source>
</evidence>
<evidence type="ECO:0000256" key="7">
    <source>
        <dbReference type="ARBA" id="ARBA00023237"/>
    </source>
</evidence>
<evidence type="ECO:0000256" key="3">
    <source>
        <dbReference type="ARBA" id="ARBA00022452"/>
    </source>
</evidence>
<dbReference type="Pfam" id="PF07715">
    <property type="entry name" value="Plug"/>
    <property type="match status" value="1"/>
</dbReference>
<dbReference type="Pfam" id="PF13715">
    <property type="entry name" value="CarbopepD_reg_2"/>
    <property type="match status" value="1"/>
</dbReference>
<dbReference type="GO" id="GO:0044718">
    <property type="term" value="P:siderophore transmembrane transport"/>
    <property type="evidence" value="ECO:0007669"/>
    <property type="project" value="TreeGrafter"/>
</dbReference>